<accession>A0A8J2SMQ8</accession>
<name>A0A8J2SMQ8_9STRA</name>
<dbReference type="Proteomes" id="UP000789595">
    <property type="component" value="Unassembled WGS sequence"/>
</dbReference>
<sequence length="226" mass="24486">MSGRDVLPAVVDENHAALVYHTRILPYIFEGPYFGCGYSTPNKIAERPGHVAVIAVVVLQRNIEELRQVGVAAVGCWSGRIDGDLRAEDPRGSHQLVDDGWARRRDGAVNIQRQCGGVRLQEGFGLAHRSGFGRRAGSGRRGGGASWLLTAAHQLMSRRRRRLRLSILAARNCSQSGAQFGKLAQSRCVLFASHKRAARLGGSVIAYAKAKRAVGLHSGVTSRLNV</sequence>
<protein>
    <submittedName>
        <fullName evidence="1">Uncharacterized protein</fullName>
    </submittedName>
</protein>
<evidence type="ECO:0000313" key="2">
    <source>
        <dbReference type="Proteomes" id="UP000789595"/>
    </source>
</evidence>
<dbReference type="AlphaFoldDB" id="A0A8J2SMQ8"/>
<proteinExistence type="predicted"/>
<organism evidence="1 2">
    <name type="scientific">Pelagomonas calceolata</name>
    <dbReference type="NCBI Taxonomy" id="35677"/>
    <lineage>
        <taxon>Eukaryota</taxon>
        <taxon>Sar</taxon>
        <taxon>Stramenopiles</taxon>
        <taxon>Ochrophyta</taxon>
        <taxon>Pelagophyceae</taxon>
        <taxon>Pelagomonadales</taxon>
        <taxon>Pelagomonadaceae</taxon>
        <taxon>Pelagomonas</taxon>
    </lineage>
</organism>
<reference evidence="1" key="1">
    <citation type="submission" date="2021-11" db="EMBL/GenBank/DDBJ databases">
        <authorList>
            <consortium name="Genoscope - CEA"/>
            <person name="William W."/>
        </authorList>
    </citation>
    <scope>NUCLEOTIDE SEQUENCE</scope>
</reference>
<dbReference type="EMBL" id="CAKKNE010000004">
    <property type="protein sequence ID" value="CAH0373278.1"/>
    <property type="molecule type" value="Genomic_DNA"/>
</dbReference>
<gene>
    <name evidence="1" type="ORF">PECAL_4P04630</name>
</gene>
<comment type="caution">
    <text evidence="1">The sequence shown here is derived from an EMBL/GenBank/DDBJ whole genome shotgun (WGS) entry which is preliminary data.</text>
</comment>
<keyword evidence="2" id="KW-1185">Reference proteome</keyword>
<evidence type="ECO:0000313" key="1">
    <source>
        <dbReference type="EMBL" id="CAH0373278.1"/>
    </source>
</evidence>